<dbReference type="Gene3D" id="2.40.330.10">
    <property type="entry name" value="DNA-binding pseudobarrel domain"/>
    <property type="match status" value="1"/>
</dbReference>
<proteinExistence type="predicted"/>
<dbReference type="Gramene" id="RZC78127">
    <property type="protein sequence ID" value="RZC78127"/>
    <property type="gene ID" value="C5167_002484"/>
</dbReference>
<dbReference type="Pfam" id="PF02362">
    <property type="entry name" value="B3"/>
    <property type="match status" value="1"/>
</dbReference>
<evidence type="ECO:0000256" key="1">
    <source>
        <dbReference type="ARBA" id="ARBA00004123"/>
    </source>
</evidence>
<evidence type="ECO:0000256" key="4">
    <source>
        <dbReference type="ARBA" id="ARBA00023163"/>
    </source>
</evidence>
<comment type="subcellular location">
    <subcellularLocation>
        <location evidence="1">Nucleus</location>
    </subcellularLocation>
</comment>
<dbReference type="AlphaFoldDB" id="A0A4Y7KZD1"/>
<dbReference type="InterPro" id="IPR003340">
    <property type="entry name" value="B3_DNA-bd"/>
</dbReference>
<evidence type="ECO:0000256" key="5">
    <source>
        <dbReference type="ARBA" id="ARBA00023242"/>
    </source>
</evidence>
<protein>
    <recommendedName>
        <fullName evidence="6">TF-B3 domain-containing protein</fullName>
    </recommendedName>
</protein>
<keyword evidence="2" id="KW-0805">Transcription regulation</keyword>
<dbReference type="PANTHER" id="PTHR31391">
    <property type="entry name" value="B3 DOMAIN-CONTAINING PROTEIN OS11G0197600-RELATED"/>
    <property type="match status" value="1"/>
</dbReference>
<dbReference type="SMART" id="SM01019">
    <property type="entry name" value="B3"/>
    <property type="match status" value="1"/>
</dbReference>
<evidence type="ECO:0000259" key="6">
    <source>
        <dbReference type="PROSITE" id="PS50863"/>
    </source>
</evidence>
<dbReference type="OMA" id="KYIACKT"/>
<dbReference type="GO" id="GO:0005634">
    <property type="term" value="C:nucleus"/>
    <property type="evidence" value="ECO:0007669"/>
    <property type="project" value="UniProtKB-SubCell"/>
</dbReference>
<dbReference type="InterPro" id="IPR044837">
    <property type="entry name" value="REM16-like"/>
</dbReference>
<keyword evidence="8" id="KW-1185">Reference proteome</keyword>
<dbReference type="SUPFAM" id="SSF101936">
    <property type="entry name" value="DNA-binding pseudobarrel domain"/>
    <property type="match status" value="1"/>
</dbReference>
<evidence type="ECO:0000256" key="2">
    <source>
        <dbReference type="ARBA" id="ARBA00023015"/>
    </source>
</evidence>
<evidence type="ECO:0000256" key="3">
    <source>
        <dbReference type="ARBA" id="ARBA00023125"/>
    </source>
</evidence>
<keyword evidence="3" id="KW-0238">DNA-binding</keyword>
<dbReference type="PANTHER" id="PTHR31391:SF101">
    <property type="entry name" value="B3 DOMAIN-CONTAINING PROTEIN OS01G0234100"/>
    <property type="match status" value="1"/>
</dbReference>
<keyword evidence="4" id="KW-0804">Transcription</keyword>
<keyword evidence="5" id="KW-0539">Nucleus</keyword>
<dbReference type="GO" id="GO:0003677">
    <property type="term" value="F:DNA binding"/>
    <property type="evidence" value="ECO:0007669"/>
    <property type="project" value="UniProtKB-KW"/>
</dbReference>
<gene>
    <name evidence="7" type="ORF">C5167_002484</name>
</gene>
<dbReference type="PROSITE" id="PS50863">
    <property type="entry name" value="B3"/>
    <property type="match status" value="1"/>
</dbReference>
<reference evidence="7 8" key="1">
    <citation type="journal article" date="2018" name="Science">
        <title>The opium poppy genome and morphinan production.</title>
        <authorList>
            <person name="Guo L."/>
            <person name="Winzer T."/>
            <person name="Yang X."/>
            <person name="Li Y."/>
            <person name="Ning Z."/>
            <person name="He Z."/>
            <person name="Teodor R."/>
            <person name="Lu Y."/>
            <person name="Bowser T.A."/>
            <person name="Graham I.A."/>
            <person name="Ye K."/>
        </authorList>
    </citation>
    <scope>NUCLEOTIDE SEQUENCE [LARGE SCALE GENOMIC DNA]</scope>
    <source>
        <strain evidence="8">cv. HN1</strain>
        <tissue evidence="7">Leaves</tissue>
    </source>
</reference>
<dbReference type="InterPro" id="IPR015300">
    <property type="entry name" value="DNA-bd_pseudobarrel_sf"/>
</dbReference>
<name>A0A4Y7KZD1_PAPSO</name>
<dbReference type="Proteomes" id="UP000316621">
    <property type="component" value="Chromosome 9"/>
</dbReference>
<accession>A0A4Y7KZD1</accession>
<dbReference type="EMBL" id="CM010723">
    <property type="protein sequence ID" value="RZC78127.1"/>
    <property type="molecule type" value="Genomic_DNA"/>
</dbReference>
<feature type="domain" description="TF-B3" evidence="6">
    <location>
        <begin position="62"/>
        <end position="153"/>
    </location>
</feature>
<organism evidence="7 8">
    <name type="scientific">Papaver somniferum</name>
    <name type="common">Opium poppy</name>
    <dbReference type="NCBI Taxonomy" id="3469"/>
    <lineage>
        <taxon>Eukaryota</taxon>
        <taxon>Viridiplantae</taxon>
        <taxon>Streptophyta</taxon>
        <taxon>Embryophyta</taxon>
        <taxon>Tracheophyta</taxon>
        <taxon>Spermatophyta</taxon>
        <taxon>Magnoliopsida</taxon>
        <taxon>Ranunculales</taxon>
        <taxon>Papaveraceae</taxon>
        <taxon>Papaveroideae</taxon>
        <taxon>Papaver</taxon>
    </lineage>
</organism>
<evidence type="ECO:0000313" key="8">
    <source>
        <dbReference type="Proteomes" id="UP000316621"/>
    </source>
</evidence>
<evidence type="ECO:0000313" key="7">
    <source>
        <dbReference type="EMBL" id="RZC78127.1"/>
    </source>
</evidence>
<dbReference type="CDD" id="cd10017">
    <property type="entry name" value="B3_DNA"/>
    <property type="match status" value="1"/>
</dbReference>
<sequence length="422" mass="47557">MKRKQIMPTSSAMIITNCSPSKVVGSPKKRKARSITKVENYKSTEEQAKEIQSSLDPTCPSFIKLMLRSHVSGCFWLGLPSKFCLSSLPKNDTLFTLVDEDGEEYTANYLPRKWGLSGGWRAFSIAHKLVAGDALVFHLVKVSIFKVYIVRTHTLAEVDAALDILTLESNTEGSETGGKDMKKSKKRAQKLVHFRSPVVLSEDQNVKLPLAGSDQPEDHTSEEVIDSEVPEGIQHLGSVVESREIKNFESFVISVNNLTIDSEIPEHVRAKYYELCRSQNTFLHENLMVGLNPKLVAGMISEIVNLADAVRASKHSTRREEFEAWENSLKAFKQLGMNVAFLLSRLSKLLKLLSESEEAFDLKRYNEAMNGKNRVKGETTTLEMQILELKNDSTRLDTEIKTLKLQAEKHESTFKSEVSYPW</sequence>
<dbReference type="STRING" id="3469.A0A4Y7KZD1"/>